<dbReference type="GO" id="GO:0071949">
    <property type="term" value="F:FAD binding"/>
    <property type="evidence" value="ECO:0007669"/>
    <property type="project" value="InterPro"/>
</dbReference>
<reference evidence="3" key="1">
    <citation type="submission" date="2017-12" db="EMBL/GenBank/DDBJ databases">
        <title>Sequencing the genomes of 1000 Actinobacteria strains.</title>
        <authorList>
            <person name="Klenk H.-P."/>
        </authorList>
    </citation>
    <scope>NUCLEOTIDE SEQUENCE [LARGE SCALE GENOMIC DNA]</scope>
    <source>
        <strain evidence="3">DSM 44228</strain>
    </source>
</reference>
<dbReference type="STRING" id="994479.GCA_000194155_05692"/>
<dbReference type="InterPro" id="IPR051312">
    <property type="entry name" value="Diverse_Substr_Oxidored"/>
</dbReference>
<dbReference type="EMBL" id="PJNB01000001">
    <property type="protein sequence ID" value="PKW17838.1"/>
    <property type="molecule type" value="Genomic_DNA"/>
</dbReference>
<evidence type="ECO:0000256" key="1">
    <source>
        <dbReference type="ARBA" id="ARBA00023002"/>
    </source>
</evidence>
<keyword evidence="4" id="KW-1185">Reference proteome</keyword>
<comment type="caution">
    <text evidence="3">The sequence shown here is derived from an EMBL/GenBank/DDBJ whole genome shotgun (WGS) entry which is preliminary data.</text>
</comment>
<keyword evidence="1" id="KW-0560">Oxidoreductase</keyword>
<dbReference type="Pfam" id="PF00941">
    <property type="entry name" value="FAD_binding_5"/>
    <property type="match status" value="1"/>
</dbReference>
<dbReference type="InterPro" id="IPR016169">
    <property type="entry name" value="FAD-bd_PCMH_sub2"/>
</dbReference>
<feature type="domain" description="FAD-binding PCMH-type" evidence="2">
    <location>
        <begin position="1"/>
        <end position="221"/>
    </location>
</feature>
<dbReference type="PANTHER" id="PTHR42659:SF1">
    <property type="entry name" value="OXIDOREDUCTASE"/>
    <property type="match status" value="1"/>
</dbReference>
<sequence length="328" mass="35119">MKPFRYQLAPDVGTAVSTLAAMPNAEFLAGGTNLVDLMKLEVEQPDVLVDVRQLTSDRVAQHPEFVRIGAAVTNSALAADPVIRDRFPMLSQAVLAGASGQLRNLATAGGNLLQRTRCVYFQDVTTPCNKRDPGTGCSARDGFHREHAILGASESCAATHPSDMAVAMVALDAVANTQGPHGQRAIPLVGLHRLPEDEPERDTVLEHGELITSIDIPSLDFAANSQYRKARDRASYAFALVSVAAALDVADGEVRDVRLALGGVAHKPWRATRAEAVLRGAAATEEEFREAAAAELADARPLPGNEFKIPLAHNMIVGILTELLEVRR</sequence>
<dbReference type="Gene3D" id="3.30.43.10">
    <property type="entry name" value="Uridine Diphospho-n-acetylenolpyruvylglucosamine Reductase, domain 2"/>
    <property type="match status" value="1"/>
</dbReference>
<protein>
    <submittedName>
        <fullName evidence="3">Xanthine dehydrogenase YagS FAD-binding subunit</fullName>
    </submittedName>
</protein>
<dbReference type="InterPro" id="IPR002346">
    <property type="entry name" value="Mopterin_DH_FAD-bd"/>
</dbReference>
<dbReference type="PROSITE" id="PS51387">
    <property type="entry name" value="FAD_PCMH"/>
    <property type="match status" value="1"/>
</dbReference>
<dbReference type="Pfam" id="PF03450">
    <property type="entry name" value="CO_deh_flav_C"/>
    <property type="match status" value="1"/>
</dbReference>
<evidence type="ECO:0000313" key="4">
    <source>
        <dbReference type="Proteomes" id="UP000233786"/>
    </source>
</evidence>
<dbReference type="InterPro" id="IPR036318">
    <property type="entry name" value="FAD-bd_PCMH-like_sf"/>
</dbReference>
<evidence type="ECO:0000259" key="2">
    <source>
        <dbReference type="PROSITE" id="PS51387"/>
    </source>
</evidence>
<dbReference type="SUPFAM" id="SSF55447">
    <property type="entry name" value="CO dehydrogenase flavoprotein C-terminal domain-like"/>
    <property type="match status" value="1"/>
</dbReference>
<dbReference type="Proteomes" id="UP000233786">
    <property type="component" value="Unassembled WGS sequence"/>
</dbReference>
<dbReference type="Gene3D" id="3.30.390.50">
    <property type="entry name" value="CO dehydrogenase flavoprotein, C-terminal domain"/>
    <property type="match status" value="1"/>
</dbReference>
<accession>A0A2N3Y4I5</accession>
<dbReference type="Gene3D" id="3.30.465.10">
    <property type="match status" value="2"/>
</dbReference>
<dbReference type="InterPro" id="IPR036683">
    <property type="entry name" value="CO_DH_flav_C_dom_sf"/>
</dbReference>
<dbReference type="SMART" id="SM01092">
    <property type="entry name" value="CO_deh_flav_C"/>
    <property type="match status" value="1"/>
</dbReference>
<dbReference type="GO" id="GO:0016491">
    <property type="term" value="F:oxidoreductase activity"/>
    <property type="evidence" value="ECO:0007669"/>
    <property type="project" value="UniProtKB-KW"/>
</dbReference>
<gene>
    <name evidence="3" type="ORF">A8926_5859</name>
</gene>
<evidence type="ECO:0000313" key="3">
    <source>
        <dbReference type="EMBL" id="PKW17838.1"/>
    </source>
</evidence>
<organism evidence="3 4">
    <name type="scientific">Saccharopolyspora spinosa</name>
    <dbReference type="NCBI Taxonomy" id="60894"/>
    <lineage>
        <taxon>Bacteria</taxon>
        <taxon>Bacillati</taxon>
        <taxon>Actinomycetota</taxon>
        <taxon>Actinomycetes</taxon>
        <taxon>Pseudonocardiales</taxon>
        <taxon>Pseudonocardiaceae</taxon>
        <taxon>Saccharopolyspora</taxon>
    </lineage>
</organism>
<dbReference type="RefSeq" id="WP_010311834.1">
    <property type="nucleotide sequence ID" value="NZ_CP061007.1"/>
</dbReference>
<dbReference type="InterPro" id="IPR016166">
    <property type="entry name" value="FAD-bd_PCMH"/>
</dbReference>
<dbReference type="OrthoDB" id="9814706at2"/>
<proteinExistence type="predicted"/>
<dbReference type="AlphaFoldDB" id="A0A2N3Y4I5"/>
<dbReference type="SUPFAM" id="SSF56176">
    <property type="entry name" value="FAD-binding/transporter-associated domain-like"/>
    <property type="match status" value="1"/>
</dbReference>
<dbReference type="InterPro" id="IPR016167">
    <property type="entry name" value="FAD-bd_PCMH_sub1"/>
</dbReference>
<dbReference type="PANTHER" id="PTHR42659">
    <property type="entry name" value="XANTHINE DEHYDROGENASE SUBUNIT C-RELATED"/>
    <property type="match status" value="1"/>
</dbReference>
<dbReference type="InterPro" id="IPR005107">
    <property type="entry name" value="CO_DH_flav_C"/>
</dbReference>
<name>A0A2N3Y4I5_SACSN</name>